<dbReference type="EMBL" id="FMJD01000012">
    <property type="protein sequence ID" value="SCM78593.1"/>
    <property type="molecule type" value="Genomic_DNA"/>
</dbReference>
<dbReference type="RefSeq" id="WP_288198176.1">
    <property type="nucleotide sequence ID" value="NZ_LT608334.1"/>
</dbReference>
<accession>A0A212LM41</accession>
<dbReference type="Gene3D" id="3.40.1620.10">
    <property type="entry name" value="YefM-like domain"/>
    <property type="match status" value="1"/>
</dbReference>
<sequence length="81" mass="9150">MGVVTLIEARNRLEELLDRVDAGEEVSILREGKAPVRLVARHDAEPRSFDWQALRAFTDSLPKSGTSSVDVVRQLRDDARY</sequence>
<name>A0A212LM41_9HYPH</name>
<evidence type="ECO:0000256" key="1">
    <source>
        <dbReference type="ARBA" id="ARBA00009981"/>
    </source>
</evidence>
<gene>
    <name evidence="2" type="ORF">KL86PLE_80017</name>
</gene>
<reference evidence="2" key="1">
    <citation type="submission" date="2016-08" db="EMBL/GenBank/DDBJ databases">
        <authorList>
            <person name="Seilhamer J.J."/>
        </authorList>
    </citation>
    <scope>NUCLEOTIDE SEQUENCE</scope>
    <source>
        <strain evidence="2">86</strain>
    </source>
</reference>
<proteinExistence type="inferred from homology"/>
<evidence type="ECO:0000313" key="2">
    <source>
        <dbReference type="EMBL" id="SCM78593.1"/>
    </source>
</evidence>
<dbReference type="AlphaFoldDB" id="A0A212LM41"/>
<protein>
    <submittedName>
        <fullName evidence="2">Prevent-host-death family protein</fullName>
    </submittedName>
</protein>
<comment type="similarity">
    <text evidence="1">Belongs to the phD/YefM antitoxin family.</text>
</comment>
<organism evidence="2">
    <name type="scientific">uncultured Pleomorphomonas sp</name>
    <dbReference type="NCBI Taxonomy" id="442121"/>
    <lineage>
        <taxon>Bacteria</taxon>
        <taxon>Pseudomonadati</taxon>
        <taxon>Pseudomonadota</taxon>
        <taxon>Alphaproteobacteria</taxon>
        <taxon>Hyphomicrobiales</taxon>
        <taxon>Pleomorphomonadaceae</taxon>
        <taxon>Pleomorphomonas</taxon>
        <taxon>environmental samples</taxon>
    </lineage>
</organism>
<dbReference type="InterPro" id="IPR036165">
    <property type="entry name" value="YefM-like_sf"/>
</dbReference>
<dbReference type="SUPFAM" id="SSF143120">
    <property type="entry name" value="YefM-like"/>
    <property type="match status" value="1"/>
</dbReference>